<dbReference type="GO" id="GO:0044695">
    <property type="term" value="C:Dsc E3 ubiquitin ligase complex"/>
    <property type="evidence" value="ECO:0007669"/>
    <property type="project" value="InterPro"/>
</dbReference>
<evidence type="ECO:0000313" key="4">
    <source>
        <dbReference type="Proteomes" id="UP000267821"/>
    </source>
</evidence>
<dbReference type="GO" id="GO:0005783">
    <property type="term" value="C:endoplasmic reticulum"/>
    <property type="evidence" value="ECO:0007669"/>
    <property type="project" value="TreeGrafter"/>
</dbReference>
<feature type="compositionally biased region" description="Basic and acidic residues" evidence="1">
    <location>
        <begin position="1"/>
        <end position="10"/>
    </location>
</feature>
<accession>A0A3N4M2I1</accession>
<feature type="region of interest" description="Disordered" evidence="1">
    <location>
        <begin position="243"/>
        <end position="369"/>
    </location>
</feature>
<dbReference type="InterPro" id="IPR038967">
    <property type="entry name" value="Dsc4-like"/>
</dbReference>
<reference evidence="3 4" key="1">
    <citation type="journal article" date="2018" name="Nat. Ecol. Evol.">
        <title>Pezizomycetes genomes reveal the molecular basis of ectomycorrhizal truffle lifestyle.</title>
        <authorList>
            <person name="Murat C."/>
            <person name="Payen T."/>
            <person name="Noel B."/>
            <person name="Kuo A."/>
            <person name="Morin E."/>
            <person name="Chen J."/>
            <person name="Kohler A."/>
            <person name="Krizsan K."/>
            <person name="Balestrini R."/>
            <person name="Da Silva C."/>
            <person name="Montanini B."/>
            <person name="Hainaut M."/>
            <person name="Levati E."/>
            <person name="Barry K.W."/>
            <person name="Belfiori B."/>
            <person name="Cichocki N."/>
            <person name="Clum A."/>
            <person name="Dockter R.B."/>
            <person name="Fauchery L."/>
            <person name="Guy J."/>
            <person name="Iotti M."/>
            <person name="Le Tacon F."/>
            <person name="Lindquist E.A."/>
            <person name="Lipzen A."/>
            <person name="Malagnac F."/>
            <person name="Mello A."/>
            <person name="Molinier V."/>
            <person name="Miyauchi S."/>
            <person name="Poulain J."/>
            <person name="Riccioni C."/>
            <person name="Rubini A."/>
            <person name="Sitrit Y."/>
            <person name="Splivallo R."/>
            <person name="Traeger S."/>
            <person name="Wang M."/>
            <person name="Zifcakova L."/>
            <person name="Wipf D."/>
            <person name="Zambonelli A."/>
            <person name="Paolocci F."/>
            <person name="Nowrousian M."/>
            <person name="Ottonello S."/>
            <person name="Baldrian P."/>
            <person name="Spatafora J.W."/>
            <person name="Henrissat B."/>
            <person name="Nagy L.G."/>
            <person name="Aury J.M."/>
            <person name="Wincker P."/>
            <person name="Grigoriev I.V."/>
            <person name="Bonfante P."/>
            <person name="Martin F.M."/>
        </authorList>
    </citation>
    <scope>NUCLEOTIDE SEQUENCE [LARGE SCALE GENOMIC DNA]</scope>
    <source>
        <strain evidence="3 4">ATCC MYA-4762</strain>
    </source>
</reference>
<dbReference type="PANTHER" id="PTHR39405:SF1">
    <property type="entry name" value="DSC E3 UBIQUITIN LIGASE COMPLEX SUBUNIT 4"/>
    <property type="match status" value="1"/>
</dbReference>
<feature type="compositionally biased region" description="Basic residues" evidence="1">
    <location>
        <begin position="311"/>
        <end position="325"/>
    </location>
</feature>
<evidence type="ECO:0000259" key="2">
    <source>
        <dbReference type="Pfam" id="PF08508"/>
    </source>
</evidence>
<feature type="compositionally biased region" description="Basic and acidic residues" evidence="1">
    <location>
        <begin position="30"/>
        <end position="40"/>
    </location>
</feature>
<keyword evidence="4" id="KW-1185">Reference proteome</keyword>
<feature type="region of interest" description="Disordered" evidence="1">
    <location>
        <begin position="399"/>
        <end position="438"/>
    </location>
</feature>
<dbReference type="InParanoid" id="A0A3N4M2I1"/>
<feature type="compositionally biased region" description="Acidic residues" evidence="1">
    <location>
        <begin position="276"/>
        <end position="293"/>
    </location>
</feature>
<dbReference type="PANTHER" id="PTHR39405">
    <property type="entry name" value="DSC E3 UBIQUITIN LIGASE COMPLEX SUBUNIT 4"/>
    <property type="match status" value="1"/>
</dbReference>
<feature type="compositionally biased region" description="Basic and acidic residues" evidence="1">
    <location>
        <begin position="60"/>
        <end position="70"/>
    </location>
</feature>
<organism evidence="3 4">
    <name type="scientific">Terfezia boudieri ATCC MYA-4762</name>
    <dbReference type="NCBI Taxonomy" id="1051890"/>
    <lineage>
        <taxon>Eukaryota</taxon>
        <taxon>Fungi</taxon>
        <taxon>Dikarya</taxon>
        <taxon>Ascomycota</taxon>
        <taxon>Pezizomycotina</taxon>
        <taxon>Pezizomycetes</taxon>
        <taxon>Pezizales</taxon>
        <taxon>Pezizaceae</taxon>
        <taxon>Terfezia</taxon>
    </lineage>
</organism>
<protein>
    <submittedName>
        <fullName evidence="3">DUF1746-domain-containing protein</fullName>
    </submittedName>
</protein>
<dbReference type="OrthoDB" id="5428737at2759"/>
<dbReference type="EMBL" id="ML121532">
    <property type="protein sequence ID" value="RPB27151.1"/>
    <property type="molecule type" value="Genomic_DNA"/>
</dbReference>
<feature type="region of interest" description="Disordered" evidence="1">
    <location>
        <begin position="1"/>
        <end position="88"/>
    </location>
</feature>
<sequence length="438" mass="47930">MSYEVSRDPTPRAPSLGGQGPSQSSSANAVRDRQTAPKEALEEEIVDGSRSGTPIPPEAVNRHSDADEVARGLSGQRSRSRSRRRREARVTAAARRAVIAQTKIKFLTDFIRSMDMVVYFYFAYMYFLDNSFFRFFIRCAIQLNFLTPKPINLPTPPQRRSVIIGLFGWTIFNLLIHILGSAPEAGEASGGWLHGGLIIDFIGQEGPISKVRLAITDVTILLLQLVILAATIAKLGLLEGVTEGRRRGGDAEEGIRTHDLDSEERGERRGERQSENAEEFDLEDGNDDDDGIDDLGRGGERRGELDGVSQVRRHHRRRRRRRRWSTRGEDQNGSLFSHSRQRRSTSTSRRTSIGGEQEPGGGGDDDGGRYVQYSGQLVVAGLSIVNAVKWQWSHGSPGSVVRGGEGSDSTTVGRNRAATGASGGGEGVAIRGLGTLVH</sequence>
<dbReference type="InterPro" id="IPR013715">
    <property type="entry name" value="DUF1746"/>
</dbReference>
<feature type="compositionally biased region" description="Basic and acidic residues" evidence="1">
    <location>
        <begin position="294"/>
        <end position="305"/>
    </location>
</feature>
<evidence type="ECO:0000313" key="3">
    <source>
        <dbReference type="EMBL" id="RPB27151.1"/>
    </source>
</evidence>
<feature type="compositionally biased region" description="Basic and acidic residues" evidence="1">
    <location>
        <begin position="243"/>
        <end position="275"/>
    </location>
</feature>
<gene>
    <name evidence="3" type="ORF">L211DRAFT_834821</name>
</gene>
<evidence type="ECO:0000256" key="1">
    <source>
        <dbReference type="SAM" id="MobiDB-lite"/>
    </source>
</evidence>
<proteinExistence type="predicted"/>
<dbReference type="AlphaFoldDB" id="A0A3N4M2I1"/>
<dbReference type="GO" id="GO:0032933">
    <property type="term" value="P:SREBP signaling pathway"/>
    <property type="evidence" value="ECO:0007669"/>
    <property type="project" value="InterPro"/>
</dbReference>
<feature type="compositionally biased region" description="Basic residues" evidence="1">
    <location>
        <begin position="78"/>
        <end position="87"/>
    </location>
</feature>
<dbReference type="Pfam" id="PF08508">
    <property type="entry name" value="DUF1746"/>
    <property type="match status" value="1"/>
</dbReference>
<dbReference type="Proteomes" id="UP000267821">
    <property type="component" value="Unassembled WGS sequence"/>
</dbReference>
<name>A0A3N4M2I1_9PEZI</name>
<feature type="domain" description="DUF1746" evidence="2">
    <location>
        <begin position="113"/>
        <end position="226"/>
    </location>
</feature>